<dbReference type="EMBL" id="CP002207">
    <property type="protein sequence ID" value="ADP34412.1"/>
    <property type="molecule type" value="Genomic_DNA"/>
</dbReference>
<dbReference type="Proteomes" id="UP000006867">
    <property type="component" value="Chromosome"/>
</dbReference>
<dbReference type="RefSeq" id="WP_003326298.1">
    <property type="nucleotide sequence ID" value="NC_014639.1"/>
</dbReference>
<feature type="region of interest" description="Disordered" evidence="1">
    <location>
        <begin position="64"/>
        <end position="97"/>
    </location>
</feature>
<sequence>MYFYSCYFLYAEGSKPFFRKDPGVPHIEGCYYGKKKTIQEVIREVGTADGLFYGVKPPLSVQRQSEIGDEVPMHPKEKKTPKERNPIEQRVNKDKKHQKPIFTVDDLFHEITDIKSQEPALRNKLFDRLIGKIYYPYAEYPLI</sequence>
<feature type="compositionally biased region" description="Basic and acidic residues" evidence="1">
    <location>
        <begin position="71"/>
        <end position="92"/>
    </location>
</feature>
<evidence type="ECO:0000313" key="3">
    <source>
        <dbReference type="Proteomes" id="UP000006867"/>
    </source>
</evidence>
<evidence type="ECO:0000313" key="2">
    <source>
        <dbReference type="EMBL" id="ADP34412.1"/>
    </source>
</evidence>
<organism evidence="2 3">
    <name type="scientific">Bacillus atrophaeus (strain 1942)</name>
    <dbReference type="NCBI Taxonomy" id="720555"/>
    <lineage>
        <taxon>Bacteria</taxon>
        <taxon>Bacillati</taxon>
        <taxon>Bacillota</taxon>
        <taxon>Bacilli</taxon>
        <taxon>Bacillales</taxon>
        <taxon>Bacillaceae</taxon>
        <taxon>Bacillus</taxon>
    </lineage>
</organism>
<reference evidence="2 3" key="1">
    <citation type="journal article" date="2011" name="Front. Microbiol.">
        <title>Genomic signatures of strain selection and enhancement in Bacillus atrophaeus var. globigii, a historical biowarfare simulant.</title>
        <authorList>
            <person name="Gibbons H.S."/>
            <person name="Broomall S.M."/>
            <person name="McNew L.A."/>
            <person name="Daligault H."/>
            <person name="Chapman C."/>
            <person name="Bruce D."/>
            <person name="Karavis M."/>
            <person name="Krepps M."/>
            <person name="McGregor P.A."/>
            <person name="Hong C."/>
            <person name="Park K.H."/>
            <person name="Akmal A."/>
            <person name="Feldman A."/>
            <person name="Lin J.S."/>
            <person name="Chang W.E."/>
            <person name="Higgs B.W."/>
            <person name="Demirev P."/>
            <person name="Lindquist J."/>
            <person name="Liem A."/>
            <person name="Fochler E."/>
            <person name="Read T.D."/>
            <person name="Tapia R."/>
            <person name="Johnson S."/>
            <person name="Bishop-Lilly K.A."/>
            <person name="Detter C."/>
            <person name="Han C."/>
            <person name="Sozhamannan S."/>
            <person name="Rosenzweig C.N."/>
            <person name="Skowronski E.W."/>
        </authorList>
    </citation>
    <scope>NUCLEOTIDE SEQUENCE [LARGE SCALE GENOMIC DNA]</scope>
    <source>
        <strain evidence="2 3">1942</strain>
    </source>
</reference>
<proteinExistence type="predicted"/>
<accession>A0ABM5M2T0</accession>
<name>A0ABM5M2T0_BACA1</name>
<gene>
    <name evidence="2" type="ordered locus">BATR1942_17475</name>
</gene>
<evidence type="ECO:0000256" key="1">
    <source>
        <dbReference type="SAM" id="MobiDB-lite"/>
    </source>
</evidence>
<protein>
    <submittedName>
        <fullName evidence="2">Uncharacterized protein</fullName>
    </submittedName>
</protein>
<keyword evidence="3" id="KW-1185">Reference proteome</keyword>